<keyword evidence="2" id="KW-1185">Reference proteome</keyword>
<dbReference type="Proteomes" id="UP000271098">
    <property type="component" value="Unassembled WGS sequence"/>
</dbReference>
<accession>A0A183DPP3</accession>
<gene>
    <name evidence="1" type="ORF">GPUH_LOCUS10684</name>
</gene>
<dbReference type="AlphaFoldDB" id="A0A183DPP3"/>
<evidence type="ECO:0000313" key="3">
    <source>
        <dbReference type="WBParaSite" id="GPUH_0001069701-mRNA-1"/>
    </source>
</evidence>
<reference evidence="3" key="1">
    <citation type="submission" date="2016-06" db="UniProtKB">
        <authorList>
            <consortium name="WormBaseParasite"/>
        </authorList>
    </citation>
    <scope>IDENTIFICATION</scope>
</reference>
<sequence length="67" mass="7323">MVYLSLSMTSAFGALIPIDQQQCLFLTAILRPFILNVFDDDSQGCSFSDLITVQFAGDVFGPICTLN</sequence>
<name>A0A183DPP3_9BILA</name>
<evidence type="ECO:0000313" key="1">
    <source>
        <dbReference type="EMBL" id="VDN17773.1"/>
    </source>
</evidence>
<reference evidence="1 2" key="2">
    <citation type="submission" date="2018-11" db="EMBL/GenBank/DDBJ databases">
        <authorList>
            <consortium name="Pathogen Informatics"/>
        </authorList>
    </citation>
    <scope>NUCLEOTIDE SEQUENCE [LARGE SCALE GENOMIC DNA]</scope>
</reference>
<evidence type="ECO:0000313" key="2">
    <source>
        <dbReference type="Proteomes" id="UP000271098"/>
    </source>
</evidence>
<protein>
    <submittedName>
        <fullName evidence="3">Secreted protein</fullName>
    </submittedName>
</protein>
<organism evidence="3">
    <name type="scientific">Gongylonema pulchrum</name>
    <dbReference type="NCBI Taxonomy" id="637853"/>
    <lineage>
        <taxon>Eukaryota</taxon>
        <taxon>Metazoa</taxon>
        <taxon>Ecdysozoa</taxon>
        <taxon>Nematoda</taxon>
        <taxon>Chromadorea</taxon>
        <taxon>Rhabditida</taxon>
        <taxon>Spirurina</taxon>
        <taxon>Spiruromorpha</taxon>
        <taxon>Spiruroidea</taxon>
        <taxon>Gongylonematidae</taxon>
        <taxon>Gongylonema</taxon>
    </lineage>
</organism>
<dbReference type="WBParaSite" id="GPUH_0001069701-mRNA-1">
    <property type="protein sequence ID" value="GPUH_0001069701-mRNA-1"/>
    <property type="gene ID" value="GPUH_0001069701"/>
</dbReference>
<proteinExistence type="predicted"/>
<dbReference type="EMBL" id="UYRT01078098">
    <property type="protein sequence ID" value="VDN17773.1"/>
    <property type="molecule type" value="Genomic_DNA"/>
</dbReference>